<evidence type="ECO:0000313" key="2">
    <source>
        <dbReference type="Proteomes" id="UP001516023"/>
    </source>
</evidence>
<accession>A0ABD3QXW7</accession>
<dbReference type="AlphaFoldDB" id="A0ABD3QXW7"/>
<sequence>MVYNRVQQQQQKNKSRIDPRIMTAQLAALGFCGADDSVNPRLIALLAHNYPLVEWGILFRPDKEGLPRYATLDWVRRLSSILNIDGGNSRTRKVRLAAHLCGSHVNDLLTSSTRSSSAEAIDGFLAQLYQWGFRRVQVNATAVNGVYTDNLAHESTIRSFLRTVSCHRNLEFIVQKNEETEPLWSGLLGEEMQENVVFLHDESKGTGKVASGGWCEDGRFVSTSRRIVGFAGGIKPSNVQSAIQNAIEASNKSGAKEFWIDMESGVRTKLLPSEMEGKDDVFDLAKCYECIDIVCGLGLMSHPPDLR</sequence>
<protein>
    <submittedName>
        <fullName evidence="1">Uncharacterized protein</fullName>
    </submittedName>
</protein>
<evidence type="ECO:0000313" key="1">
    <source>
        <dbReference type="EMBL" id="KAL3805137.1"/>
    </source>
</evidence>
<gene>
    <name evidence="1" type="ORF">HJC23_003365</name>
</gene>
<dbReference type="Proteomes" id="UP001516023">
    <property type="component" value="Unassembled WGS sequence"/>
</dbReference>
<proteinExistence type="predicted"/>
<reference evidence="1 2" key="1">
    <citation type="journal article" date="2020" name="G3 (Bethesda)">
        <title>Improved Reference Genome for Cyclotella cryptica CCMP332, a Model for Cell Wall Morphogenesis, Salinity Adaptation, and Lipid Production in Diatoms (Bacillariophyta).</title>
        <authorList>
            <person name="Roberts W.R."/>
            <person name="Downey K.M."/>
            <person name="Ruck E.C."/>
            <person name="Traller J.C."/>
            <person name="Alverson A.J."/>
        </authorList>
    </citation>
    <scope>NUCLEOTIDE SEQUENCE [LARGE SCALE GENOMIC DNA]</scope>
    <source>
        <strain evidence="1 2">CCMP332</strain>
    </source>
</reference>
<name>A0ABD3QXW7_9STRA</name>
<dbReference type="EMBL" id="JABMIG020000004">
    <property type="protein sequence ID" value="KAL3805137.1"/>
    <property type="molecule type" value="Genomic_DNA"/>
</dbReference>
<organism evidence="1 2">
    <name type="scientific">Cyclotella cryptica</name>
    <dbReference type="NCBI Taxonomy" id="29204"/>
    <lineage>
        <taxon>Eukaryota</taxon>
        <taxon>Sar</taxon>
        <taxon>Stramenopiles</taxon>
        <taxon>Ochrophyta</taxon>
        <taxon>Bacillariophyta</taxon>
        <taxon>Coscinodiscophyceae</taxon>
        <taxon>Thalassiosirophycidae</taxon>
        <taxon>Stephanodiscales</taxon>
        <taxon>Stephanodiscaceae</taxon>
        <taxon>Cyclotella</taxon>
    </lineage>
</organism>
<comment type="caution">
    <text evidence="1">The sequence shown here is derived from an EMBL/GenBank/DDBJ whole genome shotgun (WGS) entry which is preliminary data.</text>
</comment>
<keyword evidence="2" id="KW-1185">Reference proteome</keyword>